<gene>
    <name evidence="1" type="ORF">CLUMA_CG019349</name>
</gene>
<sequence length="85" mass="9843">MQTCIAYEAIAINSHANHRLHAYPCGQRIEHHFDVPLDKDVQKEQQNRLGDPISRHFPGKSMWYVVLDLEMKSEKHGDVMMLSKA</sequence>
<name>A0A1J1J2T8_9DIPT</name>
<proteinExistence type="predicted"/>
<reference evidence="1 2" key="1">
    <citation type="submission" date="2015-04" db="EMBL/GenBank/DDBJ databases">
        <authorList>
            <person name="Syromyatnikov M.Y."/>
            <person name="Popov V.N."/>
        </authorList>
    </citation>
    <scope>NUCLEOTIDE SEQUENCE [LARGE SCALE GENOMIC DNA]</scope>
</reference>
<evidence type="ECO:0000313" key="1">
    <source>
        <dbReference type="EMBL" id="CRL06282.1"/>
    </source>
</evidence>
<dbReference type="Proteomes" id="UP000183832">
    <property type="component" value="Unassembled WGS sequence"/>
</dbReference>
<protein>
    <submittedName>
        <fullName evidence="1">CLUMA_CG019349, isoform A</fullName>
    </submittedName>
</protein>
<accession>A0A1J1J2T8</accession>
<evidence type="ECO:0000313" key="2">
    <source>
        <dbReference type="Proteomes" id="UP000183832"/>
    </source>
</evidence>
<organism evidence="1 2">
    <name type="scientific">Clunio marinus</name>
    <dbReference type="NCBI Taxonomy" id="568069"/>
    <lineage>
        <taxon>Eukaryota</taxon>
        <taxon>Metazoa</taxon>
        <taxon>Ecdysozoa</taxon>
        <taxon>Arthropoda</taxon>
        <taxon>Hexapoda</taxon>
        <taxon>Insecta</taxon>
        <taxon>Pterygota</taxon>
        <taxon>Neoptera</taxon>
        <taxon>Endopterygota</taxon>
        <taxon>Diptera</taxon>
        <taxon>Nematocera</taxon>
        <taxon>Chironomoidea</taxon>
        <taxon>Chironomidae</taxon>
        <taxon>Clunio</taxon>
    </lineage>
</organism>
<dbReference type="EMBL" id="CVRI01000066">
    <property type="protein sequence ID" value="CRL06282.1"/>
    <property type="molecule type" value="Genomic_DNA"/>
</dbReference>
<dbReference type="AlphaFoldDB" id="A0A1J1J2T8"/>
<keyword evidence="2" id="KW-1185">Reference proteome</keyword>